<feature type="compositionally biased region" description="Polar residues" evidence="1">
    <location>
        <begin position="125"/>
        <end position="144"/>
    </location>
</feature>
<accession>A0AAV0BLB6</accession>
<feature type="region of interest" description="Disordered" evidence="1">
    <location>
        <begin position="437"/>
        <end position="456"/>
    </location>
</feature>
<organism evidence="2 3">
    <name type="scientific">Phakopsora pachyrhizi</name>
    <name type="common">Asian soybean rust disease fungus</name>
    <dbReference type="NCBI Taxonomy" id="170000"/>
    <lineage>
        <taxon>Eukaryota</taxon>
        <taxon>Fungi</taxon>
        <taxon>Dikarya</taxon>
        <taxon>Basidiomycota</taxon>
        <taxon>Pucciniomycotina</taxon>
        <taxon>Pucciniomycetes</taxon>
        <taxon>Pucciniales</taxon>
        <taxon>Phakopsoraceae</taxon>
        <taxon>Phakopsora</taxon>
    </lineage>
</organism>
<feature type="compositionally biased region" description="Polar residues" evidence="1">
    <location>
        <begin position="62"/>
        <end position="83"/>
    </location>
</feature>
<feature type="region of interest" description="Disordered" evidence="1">
    <location>
        <begin position="1"/>
        <end position="110"/>
    </location>
</feature>
<feature type="compositionally biased region" description="Basic and acidic residues" evidence="1">
    <location>
        <begin position="439"/>
        <end position="451"/>
    </location>
</feature>
<comment type="caution">
    <text evidence="2">The sequence shown here is derived from an EMBL/GenBank/DDBJ whole genome shotgun (WGS) entry which is preliminary data.</text>
</comment>
<feature type="compositionally biased region" description="Basic and acidic residues" evidence="1">
    <location>
        <begin position="150"/>
        <end position="159"/>
    </location>
</feature>
<protein>
    <submittedName>
        <fullName evidence="2">Expressed protein</fullName>
    </submittedName>
</protein>
<keyword evidence="3" id="KW-1185">Reference proteome</keyword>
<evidence type="ECO:0000313" key="3">
    <source>
        <dbReference type="Proteomes" id="UP001153365"/>
    </source>
</evidence>
<proteinExistence type="predicted"/>
<dbReference type="AlphaFoldDB" id="A0AAV0BLB6"/>
<feature type="region of interest" description="Disordered" evidence="1">
    <location>
        <begin position="125"/>
        <end position="188"/>
    </location>
</feature>
<evidence type="ECO:0000313" key="2">
    <source>
        <dbReference type="EMBL" id="CAH7687509.1"/>
    </source>
</evidence>
<feature type="region of interest" description="Disordered" evidence="1">
    <location>
        <begin position="339"/>
        <end position="382"/>
    </location>
</feature>
<feature type="compositionally biased region" description="Polar residues" evidence="1">
    <location>
        <begin position="365"/>
        <end position="374"/>
    </location>
</feature>
<name>A0AAV0BLB6_PHAPC</name>
<feature type="region of interest" description="Disordered" evidence="1">
    <location>
        <begin position="220"/>
        <end position="239"/>
    </location>
</feature>
<gene>
    <name evidence="2" type="ORF">PPACK8108_LOCUS22302</name>
</gene>
<dbReference type="Proteomes" id="UP001153365">
    <property type="component" value="Unassembled WGS sequence"/>
</dbReference>
<evidence type="ECO:0000256" key="1">
    <source>
        <dbReference type="SAM" id="MobiDB-lite"/>
    </source>
</evidence>
<dbReference type="EMBL" id="CALTRL010005882">
    <property type="protein sequence ID" value="CAH7687509.1"/>
    <property type="molecule type" value="Genomic_DNA"/>
</dbReference>
<sequence length="505" mass="55960">MPCDDNSPADRSLANVSFRRRSYRSSINSTNLKRLRVKEPEDSSSSDEPDEQRSSDLPDLNPSISNQGSNSLAHTNSSQQLTPSELLKYPNLSQPPLEEDKTRSDSQPKSLLQKTLIKIAVDKQLANQSNQPDSTGVSGFSCSENDNDDDRQLTNREDTVGDESSESSLASAKVVEDEGFDSKSSSIGSVQEPFCMLSENQPVEGNPQSHPLCQTPQSIRRGKKLATSNPPSDPGLDPLPSLPNCLLDRRLQSNCMRSASPSAKLLENYEKEKHGGGLPPSQTVDFPLKSSFRKLSYTPEELLAFSLNRFEASDNSNTNSVNAQSGKPIPASLIRSNTQLNSRSPSFPVDESESFSLSEKRRLRSSMNGPSTWTPSPPKRLNIPTVPLSEGSLRFPHRIIRTPRSFLIKRRGSLTPLSASTLGKIDLEVIERLEDDEEAQKVEDGDTDKTTGNKTQEFFGGKRKVKFDRDVFCLEFDQLPEELSSSRLKRTKIDDDLVEEPIEET</sequence>
<reference evidence="2" key="1">
    <citation type="submission" date="2022-06" db="EMBL/GenBank/DDBJ databases">
        <authorList>
            <consortium name="SYNGENTA / RWTH Aachen University"/>
        </authorList>
    </citation>
    <scope>NUCLEOTIDE SEQUENCE</scope>
</reference>
<feature type="compositionally biased region" description="Low complexity" evidence="1">
    <location>
        <begin position="228"/>
        <end position="239"/>
    </location>
</feature>